<feature type="domain" description="HTH lysR-type" evidence="5">
    <location>
        <begin position="1"/>
        <end position="58"/>
    </location>
</feature>
<comment type="similarity">
    <text evidence="1">Belongs to the LysR transcriptional regulatory family.</text>
</comment>
<dbReference type="PANTHER" id="PTHR30126:SF40">
    <property type="entry name" value="HTH-TYPE TRANSCRIPTIONAL REGULATOR GLTR"/>
    <property type="match status" value="1"/>
</dbReference>
<evidence type="ECO:0000313" key="7">
    <source>
        <dbReference type="Proteomes" id="UP001437460"/>
    </source>
</evidence>
<dbReference type="Gene3D" id="1.10.10.10">
    <property type="entry name" value="Winged helix-like DNA-binding domain superfamily/Winged helix DNA-binding domain"/>
    <property type="match status" value="1"/>
</dbReference>
<dbReference type="Gene3D" id="3.40.190.290">
    <property type="match status" value="1"/>
</dbReference>
<keyword evidence="4" id="KW-0804">Transcription</keyword>
<keyword evidence="7" id="KW-1185">Reference proteome</keyword>
<dbReference type="Proteomes" id="UP001437460">
    <property type="component" value="Unassembled WGS sequence"/>
</dbReference>
<evidence type="ECO:0000256" key="1">
    <source>
        <dbReference type="ARBA" id="ARBA00009437"/>
    </source>
</evidence>
<evidence type="ECO:0000256" key="2">
    <source>
        <dbReference type="ARBA" id="ARBA00023015"/>
    </source>
</evidence>
<dbReference type="InterPro" id="IPR000847">
    <property type="entry name" value="LysR_HTH_N"/>
</dbReference>
<reference evidence="6 7" key="1">
    <citation type="submission" date="2024-03" db="EMBL/GenBank/DDBJ databases">
        <title>Human intestinal bacterial collection.</title>
        <authorList>
            <person name="Pauvert C."/>
            <person name="Hitch T.C.A."/>
            <person name="Clavel T."/>
        </authorList>
    </citation>
    <scope>NUCLEOTIDE SEQUENCE [LARGE SCALE GENOMIC DNA]</scope>
    <source>
        <strain evidence="6 7">CLA-AP-H27</strain>
    </source>
</reference>
<accession>A0ABV1HQ19</accession>
<protein>
    <submittedName>
        <fullName evidence="6">LysR family transcriptional regulator</fullName>
    </submittedName>
</protein>
<dbReference type="CDD" id="cd05466">
    <property type="entry name" value="PBP2_LTTR_substrate"/>
    <property type="match status" value="1"/>
</dbReference>
<dbReference type="Pfam" id="PF03466">
    <property type="entry name" value="LysR_substrate"/>
    <property type="match status" value="1"/>
</dbReference>
<dbReference type="InterPro" id="IPR036390">
    <property type="entry name" value="WH_DNA-bd_sf"/>
</dbReference>
<dbReference type="InterPro" id="IPR036388">
    <property type="entry name" value="WH-like_DNA-bd_sf"/>
</dbReference>
<keyword evidence="3" id="KW-0238">DNA-binding</keyword>
<gene>
    <name evidence="6" type="ORF">WMO41_14850</name>
</gene>
<evidence type="ECO:0000313" key="6">
    <source>
        <dbReference type="EMBL" id="MEQ2564424.1"/>
    </source>
</evidence>
<keyword evidence="2" id="KW-0805">Transcription regulation</keyword>
<evidence type="ECO:0000259" key="5">
    <source>
        <dbReference type="PROSITE" id="PS50931"/>
    </source>
</evidence>
<dbReference type="InterPro" id="IPR005119">
    <property type="entry name" value="LysR_subst-bd"/>
</dbReference>
<sequence length="318" mass="36537">MELRQLQTFVQAAQLQSFSRAALQLGYSQSAVTVQIRMLEKELGTRLFDRMGKQVVLTAQGQKFLEHANTILYEVDRTRLSMHEDEELKNPLHIGTIESLCTAKFPAIVSRFRERYPQVKFQITVGTPEELIRMMEHDLLDMIYILDAPRWSENWVKAMELAEPIVFVASPSFWSEGSPGTGKAGETVPCAGLEGWREACTGHKTLDEILQEPFFLTEKNANYRQALDQYLASCHRSLSPVLEISDTAFIIQMLEQSRGLSFLPLFAVQKQIREGTLAVVKVDNVEISMYRQIFYHKNKFKTREMEQFIAFASEEENR</sequence>
<dbReference type="SUPFAM" id="SSF46785">
    <property type="entry name" value="Winged helix' DNA-binding domain"/>
    <property type="match status" value="1"/>
</dbReference>
<comment type="caution">
    <text evidence="6">The sequence shown here is derived from an EMBL/GenBank/DDBJ whole genome shotgun (WGS) entry which is preliminary data.</text>
</comment>
<dbReference type="EMBL" id="JBBMFJ010000043">
    <property type="protein sequence ID" value="MEQ2564424.1"/>
    <property type="molecule type" value="Genomic_DNA"/>
</dbReference>
<dbReference type="PROSITE" id="PS50931">
    <property type="entry name" value="HTH_LYSR"/>
    <property type="match status" value="1"/>
</dbReference>
<organism evidence="6 7">
    <name type="scientific">Ventrimonas faecis</name>
    <dbReference type="NCBI Taxonomy" id="3133170"/>
    <lineage>
        <taxon>Bacteria</taxon>
        <taxon>Bacillati</taxon>
        <taxon>Bacillota</taxon>
        <taxon>Clostridia</taxon>
        <taxon>Lachnospirales</taxon>
        <taxon>Lachnospiraceae</taxon>
        <taxon>Ventrimonas</taxon>
    </lineage>
</organism>
<evidence type="ECO:0000256" key="4">
    <source>
        <dbReference type="ARBA" id="ARBA00023163"/>
    </source>
</evidence>
<dbReference type="Pfam" id="PF00126">
    <property type="entry name" value="HTH_1"/>
    <property type="match status" value="1"/>
</dbReference>
<name>A0ABV1HQ19_9FIRM</name>
<dbReference type="RefSeq" id="WP_349230421.1">
    <property type="nucleotide sequence ID" value="NZ_JBBMFJ010000043.1"/>
</dbReference>
<evidence type="ECO:0000256" key="3">
    <source>
        <dbReference type="ARBA" id="ARBA00023125"/>
    </source>
</evidence>
<dbReference type="SUPFAM" id="SSF53850">
    <property type="entry name" value="Periplasmic binding protein-like II"/>
    <property type="match status" value="1"/>
</dbReference>
<proteinExistence type="inferred from homology"/>
<dbReference type="PRINTS" id="PR00039">
    <property type="entry name" value="HTHLYSR"/>
</dbReference>
<dbReference type="PANTHER" id="PTHR30126">
    <property type="entry name" value="HTH-TYPE TRANSCRIPTIONAL REGULATOR"/>
    <property type="match status" value="1"/>
</dbReference>